<evidence type="ECO:0000313" key="2">
    <source>
        <dbReference type="EMBL" id="PNY68502.1"/>
    </source>
</evidence>
<dbReference type="Pfam" id="PF10549">
    <property type="entry name" value="ORF11CD3"/>
    <property type="match status" value="1"/>
</dbReference>
<dbReference type="AlphaFoldDB" id="A0A2K3TW51"/>
<dbReference type="Proteomes" id="UP000236598">
    <property type="component" value="Unassembled WGS sequence"/>
</dbReference>
<dbReference type="InterPro" id="IPR014054">
    <property type="entry name" value="Phage_regulatory_Rha"/>
</dbReference>
<dbReference type="RefSeq" id="WP_089581050.1">
    <property type="nucleotide sequence ID" value="NZ_CAJVGG010000068.1"/>
</dbReference>
<reference evidence="2 3" key="1">
    <citation type="submission" date="2018-01" db="EMBL/GenBank/DDBJ databases">
        <title>Draft Genomic Sequencing Of Potential Extraintestinal Pathogenic Escherichia coli B8S18 Isolated From Retail Chicken Skin.</title>
        <authorList>
            <person name="Xu A."/>
            <person name="Tilman S."/>
            <person name="Wisser-Parker K."/>
            <person name="Sheen S."/>
            <person name="Sommers C."/>
        </authorList>
    </citation>
    <scope>NUCLEOTIDE SEQUENCE [LARGE SCALE GENOMIC DNA]</scope>
    <source>
        <strain evidence="2 3">B8S18Com</strain>
    </source>
</reference>
<organism evidence="2 3">
    <name type="scientific">Escherichia coli</name>
    <dbReference type="NCBI Taxonomy" id="562"/>
    <lineage>
        <taxon>Bacteria</taxon>
        <taxon>Pseudomonadati</taxon>
        <taxon>Pseudomonadota</taxon>
        <taxon>Gammaproteobacteria</taxon>
        <taxon>Enterobacterales</taxon>
        <taxon>Enterobacteriaceae</taxon>
        <taxon>Escherichia</taxon>
    </lineage>
</organism>
<proteinExistence type="predicted"/>
<sequence length="184" mass="21708">MHYPTIVNGIDFKELVFITNNDPVTDSFMVAKAFRKRHDNVVRDVERTIAACPEEFDTKLNFEVCYKNNELQNGKPQKFYRLRKDGLMLLVMSYTKKEAMRIKIAYINAFNWMYAMLQVGHRQFEEERNAVMLEYMKEKDVASMSGRLLNRWGRTKKPQLLAKLERLEKQGQFLLPGFDKGIRA</sequence>
<dbReference type="InterPro" id="IPR018877">
    <property type="entry name" value="Phage_P22_Orf201_C"/>
</dbReference>
<comment type="caution">
    <text evidence="2">The sequence shown here is derived from an EMBL/GenBank/DDBJ whole genome shotgun (WGS) entry which is preliminary data.</text>
</comment>
<evidence type="ECO:0000259" key="1">
    <source>
        <dbReference type="Pfam" id="PF10549"/>
    </source>
</evidence>
<dbReference type="Pfam" id="PF09669">
    <property type="entry name" value="Phage_pRha"/>
    <property type="match status" value="1"/>
</dbReference>
<gene>
    <name evidence="2" type="ORF">C2M16_08490</name>
</gene>
<dbReference type="NCBIfam" id="TIGR02681">
    <property type="entry name" value="phage_pRha"/>
    <property type="match status" value="1"/>
</dbReference>
<protein>
    <submittedName>
        <fullName evidence="2">Rha family transcriptional regulator</fullName>
    </submittedName>
</protein>
<accession>A0A2K3TW51</accession>
<dbReference type="EMBL" id="PPHQ01000005">
    <property type="protein sequence ID" value="PNY68502.1"/>
    <property type="molecule type" value="Genomic_DNA"/>
</dbReference>
<name>A0A2K3TW51_ECOLX</name>
<evidence type="ECO:0000313" key="3">
    <source>
        <dbReference type="Proteomes" id="UP000236598"/>
    </source>
</evidence>
<feature type="domain" description="Bacteriophage P22 Orf201 C-terminal" evidence="1">
    <location>
        <begin position="124"/>
        <end position="176"/>
    </location>
</feature>